<keyword evidence="2" id="KW-0238">DNA-binding</keyword>
<proteinExistence type="predicted"/>
<dbReference type="InterPro" id="IPR014710">
    <property type="entry name" value="RmlC-like_jellyroll"/>
</dbReference>
<comment type="caution">
    <text evidence="5">The sequence shown here is derived from an EMBL/GenBank/DDBJ whole genome shotgun (WGS) entry which is preliminary data.</text>
</comment>
<gene>
    <name evidence="5" type="ORF">GALL_415210</name>
</gene>
<dbReference type="InterPro" id="IPR050397">
    <property type="entry name" value="Env_Response_Regulators"/>
</dbReference>
<sequence>MASIISSPNPSPNQNDILAALSSDDYQKLLPDLELVPMPLDLVLCEPGEKPKYAYFPVSAITCMLNVLRNDESVEIAVIGFDGFVGIALFMGGDRSPWRVVVQSPGFAYRIKATVLKREFRQNGNLRHLVMIYTLSLITQMAQTAVCNRHHSVVQQLCRWLLTTLDRLPSNKLNMTQGHIARMLGVRRVCITGAAGKLQEEGLIQYSRGNILVLDRPGLEKRVCECYAVVEKEASRLLSFRIRHPRHSLCHAKPVVRRVNFPQNSGQV</sequence>
<dbReference type="Gene3D" id="2.60.120.10">
    <property type="entry name" value="Jelly Rolls"/>
    <property type="match status" value="1"/>
</dbReference>
<dbReference type="PANTHER" id="PTHR24567">
    <property type="entry name" value="CRP FAMILY TRANSCRIPTIONAL REGULATORY PROTEIN"/>
    <property type="match status" value="1"/>
</dbReference>
<reference evidence="5" key="1">
    <citation type="submission" date="2016-10" db="EMBL/GenBank/DDBJ databases">
        <title>Sequence of Gallionella enrichment culture.</title>
        <authorList>
            <person name="Poehlein A."/>
            <person name="Muehling M."/>
            <person name="Daniel R."/>
        </authorList>
    </citation>
    <scope>NUCLEOTIDE SEQUENCE</scope>
</reference>
<accession>A0A1J5Q0C1</accession>
<organism evidence="5">
    <name type="scientific">mine drainage metagenome</name>
    <dbReference type="NCBI Taxonomy" id="410659"/>
    <lineage>
        <taxon>unclassified sequences</taxon>
        <taxon>metagenomes</taxon>
        <taxon>ecological metagenomes</taxon>
    </lineage>
</organism>
<keyword evidence="3" id="KW-0804">Transcription</keyword>
<dbReference type="SUPFAM" id="SSF51206">
    <property type="entry name" value="cAMP-binding domain-like"/>
    <property type="match status" value="1"/>
</dbReference>
<dbReference type="AlphaFoldDB" id="A0A1J5Q0C1"/>
<dbReference type="InterPro" id="IPR018490">
    <property type="entry name" value="cNMP-bd_dom_sf"/>
</dbReference>
<dbReference type="GO" id="GO:0003677">
    <property type="term" value="F:DNA binding"/>
    <property type="evidence" value="ECO:0007669"/>
    <property type="project" value="UniProtKB-KW"/>
</dbReference>
<dbReference type="GO" id="GO:0005829">
    <property type="term" value="C:cytosol"/>
    <property type="evidence" value="ECO:0007669"/>
    <property type="project" value="TreeGrafter"/>
</dbReference>
<name>A0A1J5Q0C1_9ZZZZ</name>
<dbReference type="SUPFAM" id="SSF46785">
    <property type="entry name" value="Winged helix' DNA-binding domain"/>
    <property type="match status" value="1"/>
</dbReference>
<keyword evidence="1" id="KW-0805">Transcription regulation</keyword>
<evidence type="ECO:0000256" key="2">
    <source>
        <dbReference type="ARBA" id="ARBA00023125"/>
    </source>
</evidence>
<dbReference type="InterPro" id="IPR012318">
    <property type="entry name" value="HTH_CRP"/>
</dbReference>
<dbReference type="GO" id="GO:0003700">
    <property type="term" value="F:DNA-binding transcription factor activity"/>
    <property type="evidence" value="ECO:0007669"/>
    <property type="project" value="TreeGrafter"/>
</dbReference>
<evidence type="ECO:0000256" key="1">
    <source>
        <dbReference type="ARBA" id="ARBA00023015"/>
    </source>
</evidence>
<evidence type="ECO:0000313" key="5">
    <source>
        <dbReference type="EMBL" id="OIQ76794.1"/>
    </source>
</evidence>
<evidence type="ECO:0000256" key="3">
    <source>
        <dbReference type="ARBA" id="ARBA00023163"/>
    </source>
</evidence>
<protein>
    <recommendedName>
        <fullName evidence="4">HTH crp-type domain-containing protein</fullName>
    </recommendedName>
</protein>
<evidence type="ECO:0000259" key="4">
    <source>
        <dbReference type="Pfam" id="PF13545"/>
    </source>
</evidence>
<dbReference type="InterPro" id="IPR036390">
    <property type="entry name" value="WH_DNA-bd_sf"/>
</dbReference>
<dbReference type="EMBL" id="MLJW01001771">
    <property type="protein sequence ID" value="OIQ76794.1"/>
    <property type="molecule type" value="Genomic_DNA"/>
</dbReference>
<dbReference type="PANTHER" id="PTHR24567:SF74">
    <property type="entry name" value="HTH-TYPE TRANSCRIPTIONAL REGULATOR ARCR"/>
    <property type="match status" value="1"/>
</dbReference>
<feature type="domain" description="HTH crp-type" evidence="4">
    <location>
        <begin position="155"/>
        <end position="221"/>
    </location>
</feature>
<dbReference type="Pfam" id="PF13545">
    <property type="entry name" value="HTH_Crp_2"/>
    <property type="match status" value="1"/>
</dbReference>